<dbReference type="InterPro" id="IPR002347">
    <property type="entry name" value="SDR_fam"/>
</dbReference>
<comment type="similarity">
    <text evidence="1">Belongs to the short-chain dehydrogenases/reductases (SDR) family.</text>
</comment>
<accession>A0AAN1XY49</accession>
<evidence type="ECO:0000259" key="3">
    <source>
        <dbReference type="SMART" id="SM00822"/>
    </source>
</evidence>
<dbReference type="Pfam" id="PF13561">
    <property type="entry name" value="adh_short_C2"/>
    <property type="match status" value="1"/>
</dbReference>
<organism evidence="4 5">
    <name type="scientific">Vulcanimicrobium alpinum</name>
    <dbReference type="NCBI Taxonomy" id="3016050"/>
    <lineage>
        <taxon>Bacteria</taxon>
        <taxon>Bacillati</taxon>
        <taxon>Vulcanimicrobiota</taxon>
        <taxon>Vulcanimicrobiia</taxon>
        <taxon>Vulcanimicrobiales</taxon>
        <taxon>Vulcanimicrobiaceae</taxon>
        <taxon>Vulcanimicrobium</taxon>
    </lineage>
</organism>
<name>A0AAN1XY49_UNVUL</name>
<dbReference type="InterPro" id="IPR051122">
    <property type="entry name" value="SDR_DHRS6-like"/>
</dbReference>
<reference evidence="4 5" key="1">
    <citation type="journal article" date="2022" name="ISME Commun">
        <title>Vulcanimicrobium alpinus gen. nov. sp. nov., the first cultivated representative of the candidate phylum 'Eremiobacterota', is a metabolically versatile aerobic anoxygenic phototroph.</title>
        <authorList>
            <person name="Yabe S."/>
            <person name="Muto K."/>
            <person name="Abe K."/>
            <person name="Yokota A."/>
            <person name="Staudigel H."/>
            <person name="Tebo B.M."/>
        </authorList>
    </citation>
    <scope>NUCLEOTIDE SEQUENCE [LARGE SCALE GENOMIC DNA]</scope>
    <source>
        <strain evidence="4 5">WC8-2</strain>
    </source>
</reference>
<sequence>MGRFSGTAVLVTGGSTGIGFAAADKFGKEGARVAITGRDPDRLRAAASRLASGTVAIQSDSADVNATRLLGDTVGRQFGKLDAVFINAGIVRLATIEAVSEELIDEVFSVNVKGAIFTIQALLPFLQPGSSVIVNTSVNNRIGMAGTLVYAASKAALRSVVRVAAGELAERGIRVNAVSPGPVDTPIYDTLGLSAEALQAFAASIVPKIPLGRFAKAEEIAQVVLFLASADSSFITGAEIVADGGWTGVTR</sequence>
<dbReference type="Gene3D" id="3.40.50.720">
    <property type="entry name" value="NAD(P)-binding Rossmann-like Domain"/>
    <property type="match status" value="1"/>
</dbReference>
<dbReference type="InterPro" id="IPR036291">
    <property type="entry name" value="NAD(P)-bd_dom_sf"/>
</dbReference>
<evidence type="ECO:0000256" key="1">
    <source>
        <dbReference type="ARBA" id="ARBA00006484"/>
    </source>
</evidence>
<evidence type="ECO:0000313" key="4">
    <source>
        <dbReference type="EMBL" id="BDE07533.1"/>
    </source>
</evidence>
<dbReference type="SUPFAM" id="SSF51735">
    <property type="entry name" value="NAD(P)-binding Rossmann-fold domains"/>
    <property type="match status" value="1"/>
</dbReference>
<dbReference type="RefSeq" id="WP_422665024.1">
    <property type="nucleotide sequence ID" value="NZ_AP025523.1"/>
</dbReference>
<keyword evidence="5" id="KW-1185">Reference proteome</keyword>
<protein>
    <submittedName>
        <fullName evidence="4">Short-chain dehydrogenase</fullName>
    </submittedName>
</protein>
<dbReference type="FunFam" id="3.40.50.720:FF:000084">
    <property type="entry name" value="Short-chain dehydrogenase reductase"/>
    <property type="match status" value="1"/>
</dbReference>
<dbReference type="PRINTS" id="PR00081">
    <property type="entry name" value="GDHRDH"/>
</dbReference>
<dbReference type="InterPro" id="IPR057326">
    <property type="entry name" value="KR_dom"/>
</dbReference>
<dbReference type="KEGG" id="vab:WPS_28090"/>
<evidence type="ECO:0000256" key="2">
    <source>
        <dbReference type="ARBA" id="ARBA00023002"/>
    </source>
</evidence>
<proteinExistence type="inferred from homology"/>
<keyword evidence="2" id="KW-0560">Oxidoreductase</keyword>
<dbReference type="PANTHER" id="PTHR43477:SF1">
    <property type="entry name" value="DIHYDROANTICAPSIN 7-DEHYDROGENASE"/>
    <property type="match status" value="1"/>
</dbReference>
<dbReference type="PROSITE" id="PS00061">
    <property type="entry name" value="ADH_SHORT"/>
    <property type="match status" value="1"/>
</dbReference>
<gene>
    <name evidence="4" type="ORF">WPS_28090</name>
</gene>
<dbReference type="SMART" id="SM00822">
    <property type="entry name" value="PKS_KR"/>
    <property type="match status" value="1"/>
</dbReference>
<dbReference type="CDD" id="cd05233">
    <property type="entry name" value="SDR_c"/>
    <property type="match status" value="1"/>
</dbReference>
<dbReference type="EMBL" id="AP025523">
    <property type="protein sequence ID" value="BDE07533.1"/>
    <property type="molecule type" value="Genomic_DNA"/>
</dbReference>
<dbReference type="InterPro" id="IPR020904">
    <property type="entry name" value="Sc_DH/Rdtase_CS"/>
</dbReference>
<evidence type="ECO:0000313" key="5">
    <source>
        <dbReference type="Proteomes" id="UP001317532"/>
    </source>
</evidence>
<dbReference type="AlphaFoldDB" id="A0AAN1XY49"/>
<dbReference type="PANTHER" id="PTHR43477">
    <property type="entry name" value="DIHYDROANTICAPSIN 7-DEHYDROGENASE"/>
    <property type="match status" value="1"/>
</dbReference>
<dbReference type="GO" id="GO:0016491">
    <property type="term" value="F:oxidoreductase activity"/>
    <property type="evidence" value="ECO:0007669"/>
    <property type="project" value="UniProtKB-KW"/>
</dbReference>
<dbReference type="Proteomes" id="UP001317532">
    <property type="component" value="Chromosome"/>
</dbReference>
<feature type="domain" description="Ketoreductase" evidence="3">
    <location>
        <begin position="7"/>
        <end position="181"/>
    </location>
</feature>